<dbReference type="Proteomes" id="UP000238261">
    <property type="component" value="Unassembled WGS sequence"/>
</dbReference>
<organism evidence="2 3">
    <name type="scientific">Xanthomonas hyacinthi</name>
    <dbReference type="NCBI Taxonomy" id="56455"/>
    <lineage>
        <taxon>Bacteria</taxon>
        <taxon>Pseudomonadati</taxon>
        <taxon>Pseudomonadota</taxon>
        <taxon>Gammaproteobacteria</taxon>
        <taxon>Lysobacterales</taxon>
        <taxon>Lysobacteraceae</taxon>
        <taxon>Xanthomonas</taxon>
    </lineage>
</organism>
<name>A0A2S7ENP0_9XANT</name>
<dbReference type="OrthoDB" id="9816400at2"/>
<accession>A0A2S7ENP0</accession>
<evidence type="ECO:0000313" key="2">
    <source>
        <dbReference type="EMBL" id="PPU93225.1"/>
    </source>
</evidence>
<reference evidence="3" key="1">
    <citation type="submission" date="2016-08" db="EMBL/GenBank/DDBJ databases">
        <authorList>
            <person name="Merda D."/>
            <person name="Briand M."/>
            <person name="Taghouti G."/>
            <person name="Carrere S."/>
            <person name="Gouzy J."/>
            <person name="Portier P."/>
            <person name="Jacques M.-A."/>
            <person name="Fischer-Le Saux M."/>
        </authorList>
    </citation>
    <scope>NUCLEOTIDE SEQUENCE [LARGE SCALE GENOMIC DNA]</scope>
    <source>
        <strain evidence="3">CFBP1156</strain>
    </source>
</reference>
<evidence type="ECO:0000256" key="1">
    <source>
        <dbReference type="SAM" id="SignalP"/>
    </source>
</evidence>
<dbReference type="Gene3D" id="2.180.10.10">
    <property type="entry name" value="RHS repeat-associated core"/>
    <property type="match status" value="1"/>
</dbReference>
<comment type="caution">
    <text evidence="2">The sequence shown here is derived from an EMBL/GenBank/DDBJ whole genome shotgun (WGS) entry which is preliminary data.</text>
</comment>
<proteinExistence type="predicted"/>
<gene>
    <name evidence="2" type="ORF">XhyaCFBP1156_20745</name>
</gene>
<keyword evidence="1" id="KW-0732">Signal</keyword>
<keyword evidence="3" id="KW-1185">Reference proteome</keyword>
<feature type="signal peptide" evidence="1">
    <location>
        <begin position="1"/>
        <end position="23"/>
    </location>
</feature>
<dbReference type="EMBL" id="MDEG01000046">
    <property type="protein sequence ID" value="PPU93225.1"/>
    <property type="molecule type" value="Genomic_DNA"/>
</dbReference>
<dbReference type="RefSeq" id="WP_104559042.1">
    <property type="nucleotide sequence ID" value="NZ_CP043476.1"/>
</dbReference>
<dbReference type="AlphaFoldDB" id="A0A2S7ENP0"/>
<feature type="chain" id="PRO_5015585742" evidence="1">
    <location>
        <begin position="24"/>
        <end position="240"/>
    </location>
</feature>
<evidence type="ECO:0000313" key="3">
    <source>
        <dbReference type="Proteomes" id="UP000238261"/>
    </source>
</evidence>
<protein>
    <submittedName>
        <fullName evidence="2">Uncharacterized protein</fullName>
    </submittedName>
</protein>
<sequence length="240" mass="24901">MNRNALHLMVTFGLFVVAADASARFVSVDPVQANANNGQDFNRYHYGNNNPYKFTDPDGRAVSCANNSCTMTSDTFNAAKSNGSTALASPDLKAAGNAAVPQFTVQSGSKESLGFFVPDASGKPVAQPAAGVQTGSKSGGNTASAAIPKGAMGVIHGHIDGGANKSNGMVDAPKLNGGYGDTQSLKAGIPTATVSQGQVGWHEINNGQLQFSYPQGALNNGQESQMQRNLNNEQKLFHIP</sequence>